<dbReference type="InterPro" id="IPR011010">
    <property type="entry name" value="DNA_brk_join_enz"/>
</dbReference>
<organism evidence="2 3">
    <name type="scientific">Salinactinospora qingdaonensis</name>
    <dbReference type="NCBI Taxonomy" id="702744"/>
    <lineage>
        <taxon>Bacteria</taxon>
        <taxon>Bacillati</taxon>
        <taxon>Actinomycetota</taxon>
        <taxon>Actinomycetes</taxon>
        <taxon>Streptosporangiales</taxon>
        <taxon>Nocardiopsidaceae</taxon>
        <taxon>Salinactinospora</taxon>
    </lineage>
</organism>
<dbReference type="Gene3D" id="1.10.443.10">
    <property type="entry name" value="Intergrase catalytic core"/>
    <property type="match status" value="1"/>
</dbReference>
<dbReference type="SUPFAM" id="SSF56349">
    <property type="entry name" value="DNA breaking-rejoining enzymes"/>
    <property type="match status" value="1"/>
</dbReference>
<evidence type="ECO:0008006" key="4">
    <source>
        <dbReference type="Google" id="ProtNLM"/>
    </source>
</evidence>
<dbReference type="RefSeq" id="WP_344966889.1">
    <property type="nucleotide sequence ID" value="NZ_BAABDD010000002.1"/>
</dbReference>
<dbReference type="InterPro" id="IPR013762">
    <property type="entry name" value="Integrase-like_cat_sf"/>
</dbReference>
<proteinExistence type="predicted"/>
<reference evidence="3" key="1">
    <citation type="journal article" date="2019" name="Int. J. Syst. Evol. Microbiol.">
        <title>The Global Catalogue of Microorganisms (GCM) 10K type strain sequencing project: providing services to taxonomists for standard genome sequencing and annotation.</title>
        <authorList>
            <consortium name="The Broad Institute Genomics Platform"/>
            <consortium name="The Broad Institute Genome Sequencing Center for Infectious Disease"/>
            <person name="Wu L."/>
            <person name="Ma J."/>
        </authorList>
    </citation>
    <scope>NUCLEOTIDE SEQUENCE [LARGE SCALE GENOMIC DNA]</scope>
    <source>
        <strain evidence="3">JCM 17137</strain>
    </source>
</reference>
<protein>
    <recommendedName>
        <fullName evidence="4">Phage integrase family protein</fullName>
    </recommendedName>
</protein>
<evidence type="ECO:0000256" key="1">
    <source>
        <dbReference type="ARBA" id="ARBA00023172"/>
    </source>
</evidence>
<keyword evidence="1" id="KW-0233">DNA recombination</keyword>
<comment type="caution">
    <text evidence="2">The sequence shown here is derived from an EMBL/GenBank/DDBJ whole genome shotgun (WGS) entry which is preliminary data.</text>
</comment>
<name>A0ABP7EYW2_9ACTN</name>
<accession>A0ABP7EYW2</accession>
<sequence>MPYRGQKTQKDEQGRLFVGVHGRPLATITYRRAWRYARKQAPTASECRTPLAGTPCALCHTCVSTWLNAGVSETLIAQWAGHSVAVLKKIYAKCCLVGEEE</sequence>
<evidence type="ECO:0000313" key="3">
    <source>
        <dbReference type="Proteomes" id="UP001500908"/>
    </source>
</evidence>
<keyword evidence="3" id="KW-1185">Reference proteome</keyword>
<evidence type="ECO:0000313" key="2">
    <source>
        <dbReference type="EMBL" id="GAA3727574.1"/>
    </source>
</evidence>
<dbReference type="EMBL" id="BAABDD010000002">
    <property type="protein sequence ID" value="GAA3727574.1"/>
    <property type="molecule type" value="Genomic_DNA"/>
</dbReference>
<gene>
    <name evidence="2" type="ORF">GCM10022402_05320</name>
</gene>
<dbReference type="Proteomes" id="UP001500908">
    <property type="component" value="Unassembled WGS sequence"/>
</dbReference>